<reference evidence="2 3" key="1">
    <citation type="submission" date="2016-10" db="EMBL/GenBank/DDBJ databases">
        <authorList>
            <person name="de Groot N.N."/>
        </authorList>
    </citation>
    <scope>NUCLEOTIDE SEQUENCE [LARGE SCALE GENOMIC DNA]</scope>
    <source>
        <strain evidence="2 3">Nv1</strain>
    </source>
</reference>
<dbReference type="Proteomes" id="UP000198620">
    <property type="component" value="Unassembled WGS sequence"/>
</dbReference>
<gene>
    <name evidence="2" type="ORF">SAMN05216387_102145</name>
</gene>
<organism evidence="2 3">
    <name type="scientific">Nitrosovibrio tenuis</name>
    <dbReference type="NCBI Taxonomy" id="1233"/>
    <lineage>
        <taxon>Bacteria</taxon>
        <taxon>Pseudomonadati</taxon>
        <taxon>Pseudomonadota</taxon>
        <taxon>Betaproteobacteria</taxon>
        <taxon>Nitrosomonadales</taxon>
        <taxon>Nitrosomonadaceae</taxon>
        <taxon>Nitrosovibrio</taxon>
    </lineage>
</organism>
<proteinExistence type="predicted"/>
<dbReference type="InterPro" id="IPR013785">
    <property type="entry name" value="Aldolase_TIM"/>
</dbReference>
<dbReference type="Gene3D" id="3.20.20.70">
    <property type="entry name" value="Aldolase class I"/>
    <property type="match status" value="1"/>
</dbReference>
<evidence type="ECO:0000259" key="1">
    <source>
        <dbReference type="Pfam" id="PF03537"/>
    </source>
</evidence>
<evidence type="ECO:0000313" key="3">
    <source>
        <dbReference type="Proteomes" id="UP000198620"/>
    </source>
</evidence>
<dbReference type="EMBL" id="FOBH01000002">
    <property type="protein sequence ID" value="SEK60810.1"/>
    <property type="molecule type" value="Genomic_DNA"/>
</dbReference>
<dbReference type="AlphaFoldDB" id="A0A1H7IH02"/>
<dbReference type="InterPro" id="IPR004352">
    <property type="entry name" value="GH114_TIM-barrel"/>
</dbReference>
<name>A0A1H7IH02_9PROT</name>
<accession>A0A1H7IH02</accession>
<protein>
    <recommendedName>
        <fullName evidence="1">Glycoside-hydrolase family GH114 TIM-barrel domain-containing protein</fullName>
    </recommendedName>
</protein>
<dbReference type="STRING" id="1233.SAMN05216387_102145"/>
<dbReference type="InterPro" id="IPR017853">
    <property type="entry name" value="GH"/>
</dbReference>
<evidence type="ECO:0000313" key="2">
    <source>
        <dbReference type="EMBL" id="SEK60810.1"/>
    </source>
</evidence>
<dbReference type="PANTHER" id="PTHR35882:SF2">
    <property type="entry name" value="PELA"/>
    <property type="match status" value="1"/>
</dbReference>
<dbReference type="PANTHER" id="PTHR35882">
    <property type="entry name" value="PELA"/>
    <property type="match status" value="1"/>
</dbReference>
<sequence>MHAKSKQRCVQRDMFSTRFRMWWLLLPFILMTSAVSADVLEQRDIAFYYGSRPPVDDLRHFDQIVIQPSQVLPHEKAALLKLDSLIFAYVSFGEIARNSEDMPRIKTSWSIGVNPAWNSLVMNMNDPGWHEYLLEHHFARLWREGYRAFFLDTVDSYLIVTAEGKQREEQETGLVALLAEVKRRFPGCKLILNRGFEVLDRASQYADGMVAESLFHGFDPVTGKHAPTKEENRTWLLNQLSRAQNEFKVPVTVLDYVEPGNWAEAEKTAREIVKLGFMPWVANGDLTWLGQGRLRLAPRKLLAIVNGSPAQQMDHELFRHAAMPLEYLGLALDYWYIDQLSLPIEPLVGRYAGVIAWLGEDSSISIGESSTGRYESTCARLKAEVDAGLPMVFMGHLPAGDACRNLIDYQGELQPTTRALKLGSAGERLGRPNTAPVVGSGTPDIRVRDRNEAWLTLSDGDKLFHPVAVGAWGGYALHPHILSESASGRREWLLDPFSFFQAALRLPAQPVFDLTTENGRRLGIIEVRGDRLFEKDEHGVEAIDRLRAWVERNGAPVTLGVIEAEADNEERRSKVRHLASMPQVRLASHTYSHPFYWGVFEGKTDANQQPYRYSVFMDGYAADITRETEGTVEFLKSMAPDSPLLLIWSGDGRPGPAALAATHKGGLPHYGGGGLRWQSGSLSLADLSPALRPTEWGTQILTPLTGEPLFAQLWYGEALNFGKISEWNRQLDSARRLRISSISVHADALLHARGMELLDALADEQRKENTLSIWVDEYVTRARAFQTASVARDLNGNWMLFGDALRTVRLPASEMLPEISTDVVGYSDRNSDRYIYLARNHAILKPRREGQTDAPVLRLLHASAPLKSWHLNADGTATILFEPRGDVTLAVPASCLLSSDGEMLSAVRQGSHSLFNVSTANASGEFRLEC</sequence>
<feature type="domain" description="Glycoside-hydrolase family GH114 TIM-barrel" evidence="1">
    <location>
        <begin position="56"/>
        <end position="286"/>
    </location>
</feature>
<dbReference type="Pfam" id="PF03537">
    <property type="entry name" value="Glyco_hydro_114"/>
    <property type="match status" value="1"/>
</dbReference>
<dbReference type="SUPFAM" id="SSF51445">
    <property type="entry name" value="(Trans)glycosidases"/>
    <property type="match status" value="1"/>
</dbReference>
<keyword evidence="3" id="KW-1185">Reference proteome</keyword>